<gene>
    <name evidence="1" type="primary">Necator_chrII.g4757</name>
    <name evidence="1" type="ORF">RB195_016965</name>
</gene>
<name>A0ABR1C651_NECAM</name>
<reference evidence="1 2" key="1">
    <citation type="submission" date="2023-08" db="EMBL/GenBank/DDBJ databases">
        <title>A Necator americanus chromosomal reference genome.</title>
        <authorList>
            <person name="Ilik V."/>
            <person name="Petrzelkova K.J."/>
            <person name="Pardy F."/>
            <person name="Fuh T."/>
            <person name="Niatou-Singa F.S."/>
            <person name="Gouil Q."/>
            <person name="Baker L."/>
            <person name="Ritchie M.E."/>
            <person name="Jex A.R."/>
            <person name="Gazzola D."/>
            <person name="Li H."/>
            <person name="Toshio Fujiwara R."/>
            <person name="Zhan B."/>
            <person name="Aroian R.V."/>
            <person name="Pafco B."/>
            <person name="Schwarz E.M."/>
        </authorList>
    </citation>
    <scope>NUCLEOTIDE SEQUENCE [LARGE SCALE GENOMIC DNA]</scope>
    <source>
        <strain evidence="1 2">Aroian</strain>
        <tissue evidence="1">Whole animal</tissue>
    </source>
</reference>
<evidence type="ECO:0000313" key="1">
    <source>
        <dbReference type="EMBL" id="KAK6732903.1"/>
    </source>
</evidence>
<proteinExistence type="predicted"/>
<accession>A0ABR1C651</accession>
<organism evidence="1 2">
    <name type="scientific">Necator americanus</name>
    <name type="common">Human hookworm</name>
    <dbReference type="NCBI Taxonomy" id="51031"/>
    <lineage>
        <taxon>Eukaryota</taxon>
        <taxon>Metazoa</taxon>
        <taxon>Ecdysozoa</taxon>
        <taxon>Nematoda</taxon>
        <taxon>Chromadorea</taxon>
        <taxon>Rhabditida</taxon>
        <taxon>Rhabditina</taxon>
        <taxon>Rhabditomorpha</taxon>
        <taxon>Strongyloidea</taxon>
        <taxon>Ancylostomatidae</taxon>
        <taxon>Bunostominae</taxon>
        <taxon>Necator</taxon>
    </lineage>
</organism>
<evidence type="ECO:0000313" key="2">
    <source>
        <dbReference type="Proteomes" id="UP001303046"/>
    </source>
</evidence>
<dbReference type="Proteomes" id="UP001303046">
    <property type="component" value="Unassembled WGS sequence"/>
</dbReference>
<sequence length="72" mass="8179">MFRWNYSFGDRLIGVLHTHTAVFKQKIFDRSHLDAARGQGWRVATEMVAKDDSHDDDGVMGGTTPDPAIYRL</sequence>
<comment type="caution">
    <text evidence="1">The sequence shown here is derived from an EMBL/GenBank/DDBJ whole genome shotgun (WGS) entry which is preliminary data.</text>
</comment>
<protein>
    <submittedName>
        <fullName evidence="1">Uncharacterized protein</fullName>
    </submittedName>
</protein>
<keyword evidence="2" id="KW-1185">Reference proteome</keyword>
<dbReference type="EMBL" id="JAVFWL010000002">
    <property type="protein sequence ID" value="KAK6732903.1"/>
    <property type="molecule type" value="Genomic_DNA"/>
</dbReference>